<dbReference type="SUPFAM" id="SSF103515">
    <property type="entry name" value="Autotransporter"/>
    <property type="match status" value="1"/>
</dbReference>
<dbReference type="NCBIfam" id="TIGR01414">
    <property type="entry name" value="autotrans_barl"/>
    <property type="match status" value="1"/>
</dbReference>
<proteinExistence type="predicted"/>
<dbReference type="SMART" id="SM00869">
    <property type="entry name" value="Autotransporter"/>
    <property type="match status" value="1"/>
</dbReference>
<name>A0ABW7D8B0_9PSED</name>
<evidence type="ECO:0000256" key="1">
    <source>
        <dbReference type="SAM" id="MobiDB-lite"/>
    </source>
</evidence>
<evidence type="ECO:0000256" key="2">
    <source>
        <dbReference type="SAM" id="SignalP"/>
    </source>
</evidence>
<dbReference type="PROSITE" id="PS51208">
    <property type="entry name" value="AUTOTRANSPORTER"/>
    <property type="match status" value="1"/>
</dbReference>
<dbReference type="InterPro" id="IPR005546">
    <property type="entry name" value="Autotransporte_beta"/>
</dbReference>
<comment type="caution">
    <text evidence="4">The sequence shown here is derived from an EMBL/GenBank/DDBJ whole genome shotgun (WGS) entry which is preliminary data.</text>
</comment>
<feature type="chain" id="PRO_5046166518" evidence="2">
    <location>
        <begin position="29"/>
        <end position="767"/>
    </location>
</feature>
<dbReference type="RefSeq" id="WP_394504673.1">
    <property type="nucleotide sequence ID" value="NZ_JBIEIL010000003.1"/>
</dbReference>
<evidence type="ECO:0000313" key="5">
    <source>
        <dbReference type="Proteomes" id="UP001605918"/>
    </source>
</evidence>
<feature type="domain" description="Autotransporter" evidence="3">
    <location>
        <begin position="492"/>
        <end position="767"/>
    </location>
</feature>
<dbReference type="InterPro" id="IPR036709">
    <property type="entry name" value="Autotransporte_beta_dom_sf"/>
</dbReference>
<feature type="region of interest" description="Disordered" evidence="1">
    <location>
        <begin position="34"/>
        <end position="53"/>
    </location>
</feature>
<organism evidence="4 5">
    <name type="scientific">Pseudomonas retamae</name>
    <dbReference type="NCBI Taxonomy" id="702110"/>
    <lineage>
        <taxon>Bacteria</taxon>
        <taxon>Pseudomonadati</taxon>
        <taxon>Pseudomonadota</taxon>
        <taxon>Gammaproteobacteria</taxon>
        <taxon>Pseudomonadales</taxon>
        <taxon>Pseudomonadaceae</taxon>
        <taxon>Pseudomonas</taxon>
    </lineage>
</organism>
<sequence length="767" mass="81337">MPAQYPCKPKHLALAIALAIGCVEASIAQQLETPVTAETERSKPRVKKPKAPKTVAPTLAVDMNGPIDDLFAIKEFIGPLEHTSAPALQITDAPLTETATRPMATLEFDEAFYADLEFPEIALEEQDDAEFDLVDPFDRDMYAYTTAASFLSSAVESANEVSVQLGAGDDLLVINNGARWSGRLDGGAGINGLQLNATEGGEIGQTRNFSSLRVARGLWTLSHAFDGDADIKAGAALVNSGSIGGVTVDKGAVFGGSGQVANLYVAGSLAATRLYGAPDIQGDLEFSEDAVFSYGVTAESGSDPVVVNGTAILGGAQVQVHGAPGNYANNTEHLILTANRIEGEFGEVTTNLAFMTPTLSYEEHKVNLKYTRNDVALVNLAKNRNSRSVADSIVEAGSATPSMVARVSTSVPAEPQATKPVNTAVTALIASDKTTAPIALEQLAAGSNANLAKATLSSITPVSASMLSAMQQLGNHPDSMYTSANSPRQASAAADTGRVWIQALGHGGKVDRDADSTLKHATQGLVLGADWRLDEQWHVGLIGGKSQTRLDARHYDGDLDSWHLGAYAVRQDGPLALRLGATHASHEGSSKRRVAFNGFSDRLQGNYNANTQQAFAELGYNFGRHNATLEPFASLGYQRYQRDSYREKGGDAALKVFGQTRDNLSSTFGLRTAHTTRLDNGMSLTPRFSAGWKHTFGEIDNDTRQQLIKGGKRFEIAGAALDRNSLSLDTGLDLGLAANHTVGVSLTAEAGNDSRTHGVMGQWRMAF</sequence>
<gene>
    <name evidence="4" type="ORF">ACGSLL_07965</name>
</gene>
<reference evidence="4 5" key="1">
    <citation type="submission" date="2024-10" db="EMBL/GenBank/DDBJ databases">
        <title>Whole genome of Pseudomonas sp Strain RB5.</title>
        <authorList>
            <person name="Selami N."/>
        </authorList>
    </citation>
    <scope>NUCLEOTIDE SEQUENCE [LARGE SCALE GENOMIC DNA]</scope>
    <source>
        <strain evidence="4 5">RB5</strain>
    </source>
</reference>
<dbReference type="Gene3D" id="2.40.128.130">
    <property type="entry name" value="Autotransporter beta-domain"/>
    <property type="match status" value="1"/>
</dbReference>
<accession>A0ABW7D8B0</accession>
<keyword evidence="5" id="KW-1185">Reference proteome</keyword>
<evidence type="ECO:0000313" key="4">
    <source>
        <dbReference type="EMBL" id="MFG6204293.1"/>
    </source>
</evidence>
<dbReference type="Pfam" id="PF03797">
    <property type="entry name" value="Autotransporter"/>
    <property type="match status" value="1"/>
</dbReference>
<evidence type="ECO:0000259" key="3">
    <source>
        <dbReference type="PROSITE" id="PS51208"/>
    </source>
</evidence>
<feature type="signal peptide" evidence="2">
    <location>
        <begin position="1"/>
        <end position="28"/>
    </location>
</feature>
<dbReference type="Proteomes" id="UP001605918">
    <property type="component" value="Unassembled WGS sequence"/>
</dbReference>
<dbReference type="InterPro" id="IPR006315">
    <property type="entry name" value="OM_autotransptr_brl_dom"/>
</dbReference>
<protein>
    <submittedName>
        <fullName evidence="4">Autotransporter domain-containing protein</fullName>
    </submittedName>
</protein>
<keyword evidence="2" id="KW-0732">Signal</keyword>
<dbReference type="EMBL" id="JBIEIL010000003">
    <property type="protein sequence ID" value="MFG6204293.1"/>
    <property type="molecule type" value="Genomic_DNA"/>
</dbReference>